<dbReference type="InterPro" id="IPR000639">
    <property type="entry name" value="Epox_hydrolase-like"/>
</dbReference>
<reference evidence="2 3" key="1">
    <citation type="submission" date="2017-07" db="EMBL/GenBank/DDBJ databases">
        <title>Fictibacillus sp. nov. GDSW-R2A3 Genome sequencing and assembly.</title>
        <authorList>
            <person name="Mayilraj S."/>
        </authorList>
    </citation>
    <scope>NUCLEOTIDE SEQUENCE [LARGE SCALE GENOMIC DNA]</scope>
    <source>
        <strain evidence="2 3">GDSW-R2A3</strain>
    </source>
</reference>
<dbReference type="Gene3D" id="3.40.50.1820">
    <property type="entry name" value="alpha/beta hydrolase"/>
    <property type="match status" value="1"/>
</dbReference>
<dbReference type="PRINTS" id="PR00412">
    <property type="entry name" value="EPOXHYDRLASE"/>
</dbReference>
<keyword evidence="3" id="KW-1185">Reference proteome</keyword>
<gene>
    <name evidence="2" type="ORF">CGZ90_18985</name>
</gene>
<dbReference type="PANTHER" id="PTHR46438">
    <property type="entry name" value="ALPHA/BETA-HYDROLASES SUPERFAMILY PROTEIN"/>
    <property type="match status" value="1"/>
</dbReference>
<dbReference type="AlphaFoldDB" id="A0A235F4F2"/>
<dbReference type="Pfam" id="PF00561">
    <property type="entry name" value="Abhydrolase_1"/>
    <property type="match status" value="2"/>
</dbReference>
<name>A0A235F4F2_9BACL</name>
<organism evidence="2 3">
    <name type="scientific">Fictibacillus aquaticus</name>
    <dbReference type="NCBI Taxonomy" id="2021314"/>
    <lineage>
        <taxon>Bacteria</taxon>
        <taxon>Bacillati</taxon>
        <taxon>Bacillota</taxon>
        <taxon>Bacilli</taxon>
        <taxon>Bacillales</taxon>
        <taxon>Fictibacillaceae</taxon>
        <taxon>Fictibacillus</taxon>
    </lineage>
</organism>
<evidence type="ECO:0000313" key="3">
    <source>
        <dbReference type="Proteomes" id="UP000215059"/>
    </source>
</evidence>
<feature type="domain" description="AB hydrolase-1" evidence="1">
    <location>
        <begin position="213"/>
        <end position="270"/>
    </location>
</feature>
<sequence>MEERSNVGEYTPSYRLTVSGVDVYYEYYENQSSSEAETIILIHGFLSSTLSFRKLIPLLTKEYHVIALDLPGFGRSEKSRTFVYKLCNYGKLVIDFMNKLNIRQAVLIGHSMGGQVSLHAAKLAPDRVKKLVLLGCCGYVKRASRSVIYCSYIPFFSWGMRTWVMRKNVKDNLLAVLHDSKLVTKELIDGYSKPLTEAGFFHSLIRLLRHREGDLERADLQNIHTPVLMIWGREDKVMPVKTGYRLKHDLPDAKLIIYDNCGHLIMEEKPEDIISEVTKFLHEPEKAAVQPLPS</sequence>
<dbReference type="Proteomes" id="UP000215059">
    <property type="component" value="Unassembled WGS sequence"/>
</dbReference>
<protein>
    <recommendedName>
        <fullName evidence="1">AB hydrolase-1 domain-containing protein</fullName>
    </recommendedName>
</protein>
<evidence type="ECO:0000259" key="1">
    <source>
        <dbReference type="Pfam" id="PF00561"/>
    </source>
</evidence>
<dbReference type="EMBL" id="NOII01000040">
    <property type="protein sequence ID" value="OYD56161.1"/>
    <property type="molecule type" value="Genomic_DNA"/>
</dbReference>
<comment type="caution">
    <text evidence="2">The sequence shown here is derived from an EMBL/GenBank/DDBJ whole genome shotgun (WGS) entry which is preliminary data.</text>
</comment>
<dbReference type="SUPFAM" id="SSF53474">
    <property type="entry name" value="alpha/beta-Hydrolases"/>
    <property type="match status" value="1"/>
</dbReference>
<accession>A0A235F4F2</accession>
<proteinExistence type="predicted"/>
<dbReference type="PRINTS" id="PR00111">
    <property type="entry name" value="ABHYDROLASE"/>
</dbReference>
<dbReference type="InterPro" id="IPR029058">
    <property type="entry name" value="AB_hydrolase_fold"/>
</dbReference>
<dbReference type="InterPro" id="IPR000073">
    <property type="entry name" value="AB_hydrolase_1"/>
</dbReference>
<feature type="domain" description="AB hydrolase-1" evidence="1">
    <location>
        <begin position="38"/>
        <end position="135"/>
    </location>
</feature>
<dbReference type="OrthoDB" id="9797695at2"/>
<evidence type="ECO:0000313" key="2">
    <source>
        <dbReference type="EMBL" id="OYD56161.1"/>
    </source>
</evidence>
<dbReference type="PANTHER" id="PTHR46438:SF11">
    <property type="entry name" value="LIPASE-RELATED"/>
    <property type="match status" value="1"/>
</dbReference>
<dbReference type="GO" id="GO:0003824">
    <property type="term" value="F:catalytic activity"/>
    <property type="evidence" value="ECO:0007669"/>
    <property type="project" value="InterPro"/>
</dbReference>
<dbReference type="RefSeq" id="WP_094254082.1">
    <property type="nucleotide sequence ID" value="NZ_JBHLXL010000001.1"/>
</dbReference>